<organism evidence="2 3">
    <name type="scientific">Salinimicrobium marinum</name>
    <dbReference type="NCBI Taxonomy" id="680283"/>
    <lineage>
        <taxon>Bacteria</taxon>
        <taxon>Pseudomonadati</taxon>
        <taxon>Bacteroidota</taxon>
        <taxon>Flavobacteriia</taxon>
        <taxon>Flavobacteriales</taxon>
        <taxon>Flavobacteriaceae</taxon>
        <taxon>Salinimicrobium</taxon>
    </lineage>
</organism>
<dbReference type="InterPro" id="IPR010093">
    <property type="entry name" value="SinI_DNA-bd"/>
</dbReference>
<protein>
    <recommendedName>
        <fullName evidence="1">Helix-turn-helix domain-containing protein</fullName>
    </recommendedName>
</protein>
<evidence type="ECO:0000313" key="2">
    <source>
        <dbReference type="EMBL" id="GHA39409.1"/>
    </source>
</evidence>
<dbReference type="SUPFAM" id="SSF46955">
    <property type="entry name" value="Putative DNA-binding domain"/>
    <property type="match status" value="1"/>
</dbReference>
<feature type="domain" description="Helix-turn-helix" evidence="1">
    <location>
        <begin position="22"/>
        <end position="68"/>
    </location>
</feature>
<dbReference type="Proteomes" id="UP000610456">
    <property type="component" value="Unassembled WGS sequence"/>
</dbReference>
<sequence length="97" mass="11012">MKESQMEVEAKSSPSETTEHILTVQEVAKFLNLAVPTVYSKVSKGELPFTKRSKHLYFSSTDLMEYLKIGRRKSKSEVEQKAVVYVSNTKKGLRNGK</sequence>
<proteinExistence type="predicted"/>
<accession>A0A918SHX5</accession>
<dbReference type="AlphaFoldDB" id="A0A918SHX5"/>
<dbReference type="InterPro" id="IPR041657">
    <property type="entry name" value="HTH_17"/>
</dbReference>
<evidence type="ECO:0000259" key="1">
    <source>
        <dbReference type="Pfam" id="PF12728"/>
    </source>
</evidence>
<dbReference type="InterPro" id="IPR009061">
    <property type="entry name" value="DNA-bd_dom_put_sf"/>
</dbReference>
<dbReference type="EMBL" id="BMXB01000008">
    <property type="protein sequence ID" value="GHA39409.1"/>
    <property type="molecule type" value="Genomic_DNA"/>
</dbReference>
<dbReference type="GO" id="GO:0003677">
    <property type="term" value="F:DNA binding"/>
    <property type="evidence" value="ECO:0007669"/>
    <property type="project" value="InterPro"/>
</dbReference>
<reference evidence="2" key="2">
    <citation type="submission" date="2020-09" db="EMBL/GenBank/DDBJ databases">
        <authorList>
            <person name="Sun Q."/>
            <person name="Kim S."/>
        </authorList>
    </citation>
    <scope>NUCLEOTIDE SEQUENCE</scope>
    <source>
        <strain evidence="2">KCTC 12719</strain>
    </source>
</reference>
<gene>
    <name evidence="2" type="ORF">GCM10007103_20920</name>
</gene>
<reference evidence="2" key="1">
    <citation type="journal article" date="2014" name="Int. J. Syst. Evol. Microbiol.">
        <title>Complete genome sequence of Corynebacterium casei LMG S-19264T (=DSM 44701T), isolated from a smear-ripened cheese.</title>
        <authorList>
            <consortium name="US DOE Joint Genome Institute (JGI-PGF)"/>
            <person name="Walter F."/>
            <person name="Albersmeier A."/>
            <person name="Kalinowski J."/>
            <person name="Ruckert C."/>
        </authorList>
    </citation>
    <scope>NUCLEOTIDE SEQUENCE</scope>
    <source>
        <strain evidence="2">KCTC 12719</strain>
    </source>
</reference>
<name>A0A918SHX5_9FLAO</name>
<dbReference type="Pfam" id="PF12728">
    <property type="entry name" value="HTH_17"/>
    <property type="match status" value="1"/>
</dbReference>
<keyword evidence="3" id="KW-1185">Reference proteome</keyword>
<dbReference type="NCBIfam" id="TIGR01764">
    <property type="entry name" value="excise"/>
    <property type="match status" value="1"/>
</dbReference>
<evidence type="ECO:0000313" key="3">
    <source>
        <dbReference type="Proteomes" id="UP000610456"/>
    </source>
</evidence>
<comment type="caution">
    <text evidence="2">The sequence shown here is derived from an EMBL/GenBank/DDBJ whole genome shotgun (WGS) entry which is preliminary data.</text>
</comment>